<dbReference type="AlphaFoldDB" id="A0A1V6SU83"/>
<sequence>MEMYSEEDLQNLNTMPIPDLWAELYKRLNPTNSRLTHAQFCAFRAALIRDPPAAAAANLDRDYRGLFKRINDYLEDPFLRKSLSRQAGTFRDYTTALADHNLLHNKVQRGASSSSTSDNGPNQDDLDLVSGAILADCKYCLAWLEELGSINTGNVYYNEYGWSLLAIAVKANAKNVIDTLINHSGNDPGPLNPHRVFRDGSVGQSILNFAIDSATTSDDTCLWALINWCASFMEQDDTRIANELDESYQYKIAKISSIRLINKLDNTFGTDILENASGPQGENIWHAATIHRNPVFLTWLRCAYPDKINTRDNQNNTPLMYAILQGNRRSVNWFKNQLSNDQISCKGQDPSQPLPCALDIAIESWNENCVGILNCINKHPVYAHMNQDIRATADLIMSMIRSLVAHKNSLNMRLQVGKLSRAEKQRLWNNTKNWVSGKCRVLVKNASSDLFQSSELRDCLAFARSCRVGFLQHCLSNNDDVTWRRLRSSREF</sequence>
<organism evidence="1 2">
    <name type="scientific">Penicillium steckii</name>
    <dbReference type="NCBI Taxonomy" id="303698"/>
    <lineage>
        <taxon>Eukaryota</taxon>
        <taxon>Fungi</taxon>
        <taxon>Dikarya</taxon>
        <taxon>Ascomycota</taxon>
        <taxon>Pezizomycotina</taxon>
        <taxon>Eurotiomycetes</taxon>
        <taxon>Eurotiomycetidae</taxon>
        <taxon>Eurotiales</taxon>
        <taxon>Aspergillaceae</taxon>
        <taxon>Penicillium</taxon>
    </lineage>
</organism>
<reference evidence="2" key="1">
    <citation type="journal article" date="2017" name="Nat. Microbiol.">
        <title>Global analysis of biosynthetic gene clusters reveals vast potential of secondary metabolite production in Penicillium species.</title>
        <authorList>
            <person name="Nielsen J.C."/>
            <person name="Grijseels S."/>
            <person name="Prigent S."/>
            <person name="Ji B."/>
            <person name="Dainat J."/>
            <person name="Nielsen K.F."/>
            <person name="Frisvad J.C."/>
            <person name="Workman M."/>
            <person name="Nielsen J."/>
        </authorList>
    </citation>
    <scope>NUCLEOTIDE SEQUENCE [LARGE SCALE GENOMIC DNA]</scope>
    <source>
        <strain evidence="2">IBT 24891</strain>
    </source>
</reference>
<evidence type="ECO:0000313" key="1">
    <source>
        <dbReference type="EMBL" id="OQE17219.1"/>
    </source>
</evidence>
<dbReference type="OrthoDB" id="432281at2759"/>
<proteinExistence type="predicted"/>
<accession>A0A1V6SU83</accession>
<dbReference type="EMBL" id="MLKD01000021">
    <property type="protein sequence ID" value="OQE17219.1"/>
    <property type="molecule type" value="Genomic_DNA"/>
</dbReference>
<dbReference type="InterPro" id="IPR036770">
    <property type="entry name" value="Ankyrin_rpt-contain_sf"/>
</dbReference>
<dbReference type="Proteomes" id="UP000191285">
    <property type="component" value="Unassembled WGS sequence"/>
</dbReference>
<dbReference type="Gene3D" id="1.25.40.20">
    <property type="entry name" value="Ankyrin repeat-containing domain"/>
    <property type="match status" value="1"/>
</dbReference>
<evidence type="ECO:0000313" key="2">
    <source>
        <dbReference type="Proteomes" id="UP000191285"/>
    </source>
</evidence>
<name>A0A1V6SU83_9EURO</name>
<comment type="caution">
    <text evidence="1">The sequence shown here is derived from an EMBL/GenBank/DDBJ whole genome shotgun (WGS) entry which is preliminary data.</text>
</comment>
<gene>
    <name evidence="1" type="ORF">PENSTE_c021G07554</name>
</gene>
<keyword evidence="2" id="KW-1185">Reference proteome</keyword>
<protein>
    <submittedName>
        <fullName evidence="1">Uncharacterized protein</fullName>
    </submittedName>
</protein>
<dbReference type="SUPFAM" id="SSF48403">
    <property type="entry name" value="Ankyrin repeat"/>
    <property type="match status" value="1"/>
</dbReference>